<dbReference type="Proteomes" id="UP000828941">
    <property type="component" value="Chromosome 7"/>
</dbReference>
<keyword evidence="2" id="KW-1185">Reference proteome</keyword>
<dbReference type="EMBL" id="CM039432">
    <property type="protein sequence ID" value="KAI4334138.1"/>
    <property type="molecule type" value="Genomic_DNA"/>
</dbReference>
<evidence type="ECO:0000313" key="1">
    <source>
        <dbReference type="EMBL" id="KAI4334138.1"/>
    </source>
</evidence>
<accession>A0ACB9NCE5</accession>
<evidence type="ECO:0000313" key="2">
    <source>
        <dbReference type="Proteomes" id="UP000828941"/>
    </source>
</evidence>
<sequence length="147" mass="16736">MQLPPSSPSLATPSKWQPSNLPVRQIPGSYGWPIVGPLSDRLDYFWFQKPESFFRKRMEKYKSTVFRTNIPPTFPFFSNVNPNVVAVLDCKSFSYLFDMDLVEKKNVLVGDFMPSVAYTGNMRVGVYQDTSEPQHSKASLPIPPNII</sequence>
<name>A0ACB9NCE5_BAUVA</name>
<reference evidence="1 2" key="1">
    <citation type="journal article" date="2022" name="DNA Res.">
        <title>Chromosomal-level genome assembly of the orchid tree Bauhinia variegata (Leguminosae; Cercidoideae) supports the allotetraploid origin hypothesis of Bauhinia.</title>
        <authorList>
            <person name="Zhong Y."/>
            <person name="Chen Y."/>
            <person name="Zheng D."/>
            <person name="Pang J."/>
            <person name="Liu Y."/>
            <person name="Luo S."/>
            <person name="Meng S."/>
            <person name="Qian L."/>
            <person name="Wei D."/>
            <person name="Dai S."/>
            <person name="Zhou R."/>
        </authorList>
    </citation>
    <scope>NUCLEOTIDE SEQUENCE [LARGE SCALE GENOMIC DNA]</scope>
    <source>
        <strain evidence="1">BV-YZ2020</strain>
    </source>
</reference>
<protein>
    <submittedName>
        <fullName evidence="1">Uncharacterized protein</fullName>
    </submittedName>
</protein>
<gene>
    <name evidence="1" type="ORF">L6164_018867</name>
</gene>
<comment type="caution">
    <text evidence="1">The sequence shown here is derived from an EMBL/GenBank/DDBJ whole genome shotgun (WGS) entry which is preliminary data.</text>
</comment>
<proteinExistence type="predicted"/>
<organism evidence="1 2">
    <name type="scientific">Bauhinia variegata</name>
    <name type="common">Purple orchid tree</name>
    <name type="synonym">Phanera variegata</name>
    <dbReference type="NCBI Taxonomy" id="167791"/>
    <lineage>
        <taxon>Eukaryota</taxon>
        <taxon>Viridiplantae</taxon>
        <taxon>Streptophyta</taxon>
        <taxon>Embryophyta</taxon>
        <taxon>Tracheophyta</taxon>
        <taxon>Spermatophyta</taxon>
        <taxon>Magnoliopsida</taxon>
        <taxon>eudicotyledons</taxon>
        <taxon>Gunneridae</taxon>
        <taxon>Pentapetalae</taxon>
        <taxon>rosids</taxon>
        <taxon>fabids</taxon>
        <taxon>Fabales</taxon>
        <taxon>Fabaceae</taxon>
        <taxon>Cercidoideae</taxon>
        <taxon>Cercideae</taxon>
        <taxon>Bauhiniinae</taxon>
        <taxon>Bauhinia</taxon>
    </lineage>
</organism>